<comment type="caution">
    <text evidence="2">The sequence shown here is derived from an EMBL/GenBank/DDBJ whole genome shotgun (WGS) entry which is preliminary data.</text>
</comment>
<keyword evidence="1" id="KW-0812">Transmembrane</keyword>
<sequence>MNSGITAMGTLAIIAGGLGALVWYANRAGRNAAQVSSAKAKTDAATDGARVFKAMGEAASRYISDDDLMNALKRGEA</sequence>
<name>A0ABU7U3H1_9PROT</name>
<evidence type="ECO:0000313" key="2">
    <source>
        <dbReference type="EMBL" id="MEE8658491.1"/>
    </source>
</evidence>
<organism evidence="2 3">
    <name type="scientific">Sorlinia euscelidii</name>
    <dbReference type="NCBI Taxonomy" id="3081148"/>
    <lineage>
        <taxon>Bacteria</taxon>
        <taxon>Pseudomonadati</taxon>
        <taxon>Pseudomonadota</taxon>
        <taxon>Alphaproteobacteria</taxon>
        <taxon>Acetobacterales</taxon>
        <taxon>Acetobacteraceae</taxon>
        <taxon>Sorlinia</taxon>
    </lineage>
</organism>
<keyword evidence="3" id="KW-1185">Reference proteome</keyword>
<keyword evidence="1" id="KW-1133">Transmembrane helix</keyword>
<gene>
    <name evidence="2" type="ORF">DOFOFD_05655</name>
</gene>
<protein>
    <submittedName>
        <fullName evidence="2">Uncharacterized protein</fullName>
    </submittedName>
</protein>
<accession>A0ABU7U3H1</accession>
<dbReference type="Proteomes" id="UP001312908">
    <property type="component" value="Unassembled WGS sequence"/>
</dbReference>
<evidence type="ECO:0000256" key="1">
    <source>
        <dbReference type="SAM" id="Phobius"/>
    </source>
</evidence>
<dbReference type="EMBL" id="JAWJZY010000002">
    <property type="protein sequence ID" value="MEE8658491.1"/>
    <property type="molecule type" value="Genomic_DNA"/>
</dbReference>
<keyword evidence="1" id="KW-0472">Membrane</keyword>
<dbReference type="RefSeq" id="WP_394819412.1">
    <property type="nucleotide sequence ID" value="NZ_JAWJZY010000002.1"/>
</dbReference>
<feature type="transmembrane region" description="Helical" evidence="1">
    <location>
        <begin position="6"/>
        <end position="25"/>
    </location>
</feature>
<evidence type="ECO:0000313" key="3">
    <source>
        <dbReference type="Proteomes" id="UP001312908"/>
    </source>
</evidence>
<proteinExistence type="predicted"/>
<reference evidence="2 3" key="1">
    <citation type="submission" date="2023-10" db="EMBL/GenBank/DDBJ databases">
        <title>Sorlinia euscelidii gen. nov., sp. nov., an acetic acid bacteria isolated from the gut of Euscelidius variegatus emitter.</title>
        <authorList>
            <person name="Michoud G."/>
            <person name="Marasco R."/>
            <person name="Seferji K."/>
            <person name="Gonella E."/>
            <person name="Garuglieri E."/>
            <person name="Alma A."/>
            <person name="Mapelli F."/>
            <person name="Borin S."/>
            <person name="Daffonchio D."/>
            <person name="Crotti E."/>
        </authorList>
    </citation>
    <scope>NUCLEOTIDE SEQUENCE [LARGE SCALE GENOMIC DNA]</scope>
    <source>
        <strain evidence="2 3">EV16P</strain>
    </source>
</reference>